<organism evidence="2 3">
    <name type="scientific">Nocardioides astragali</name>
    <dbReference type="NCBI Taxonomy" id="1776736"/>
    <lineage>
        <taxon>Bacteria</taxon>
        <taxon>Bacillati</taxon>
        <taxon>Actinomycetota</taxon>
        <taxon>Actinomycetes</taxon>
        <taxon>Propionibacteriales</taxon>
        <taxon>Nocardioidaceae</taxon>
        <taxon>Nocardioides</taxon>
    </lineage>
</organism>
<protein>
    <submittedName>
        <fullName evidence="2">AsnC family protein</fullName>
    </submittedName>
</protein>
<reference evidence="3" key="1">
    <citation type="journal article" date="2019" name="Int. J. Syst. Evol. Microbiol.">
        <title>The Global Catalogue of Microorganisms (GCM) 10K type strain sequencing project: providing services to taxonomists for standard genome sequencing and annotation.</title>
        <authorList>
            <consortium name="The Broad Institute Genomics Platform"/>
            <consortium name="The Broad Institute Genome Sequencing Center for Infectious Disease"/>
            <person name="Wu L."/>
            <person name="Ma J."/>
        </authorList>
    </citation>
    <scope>NUCLEOTIDE SEQUENCE [LARGE SCALE GENOMIC DNA]</scope>
    <source>
        <strain evidence="3">FCH27</strain>
    </source>
</reference>
<evidence type="ECO:0000259" key="1">
    <source>
        <dbReference type="SMART" id="SM00994"/>
    </source>
</evidence>
<sequence>MAITRAGKICSFCGTPGGPGTDLPLIGGLGGGQVCVNCVDEFHAVAHDEEQMAVARRAVPWETMSDEEALATLPVILAVAEQNMVFAQEWVDLLRERRVSWAEIGRTLGVSRQAAWERFARKSGDAGSAV</sequence>
<feature type="domain" description="ATP-dependent Clp protease ATP-binding subunit ClpX zinc ribbon" evidence="1">
    <location>
        <begin position="7"/>
        <end position="49"/>
    </location>
</feature>
<gene>
    <name evidence="2" type="ORF">ACFQO6_01775</name>
</gene>
<evidence type="ECO:0000313" key="2">
    <source>
        <dbReference type="EMBL" id="MFC7358981.1"/>
    </source>
</evidence>
<accession>A0ABW2MVK1</accession>
<keyword evidence="3" id="KW-1185">Reference proteome</keyword>
<dbReference type="Proteomes" id="UP001596524">
    <property type="component" value="Unassembled WGS sequence"/>
</dbReference>
<name>A0ABW2MVK1_9ACTN</name>
<comment type="caution">
    <text evidence="2">The sequence shown here is derived from an EMBL/GenBank/DDBJ whole genome shotgun (WGS) entry which is preliminary data.</text>
</comment>
<proteinExistence type="predicted"/>
<dbReference type="RefSeq" id="WP_255890249.1">
    <property type="nucleotide sequence ID" value="NZ_JAFMZM010000003.1"/>
</dbReference>
<dbReference type="SMART" id="SM00994">
    <property type="entry name" value="zf-C4_ClpX"/>
    <property type="match status" value="1"/>
</dbReference>
<dbReference type="EMBL" id="JBHTCH010000001">
    <property type="protein sequence ID" value="MFC7358981.1"/>
    <property type="molecule type" value="Genomic_DNA"/>
</dbReference>
<evidence type="ECO:0000313" key="3">
    <source>
        <dbReference type="Proteomes" id="UP001596524"/>
    </source>
</evidence>
<dbReference type="InterPro" id="IPR010603">
    <property type="entry name" value="Znf_CppX_C4"/>
</dbReference>